<proteinExistence type="predicted"/>
<dbReference type="OrthoDB" id="9801227at2"/>
<name>A0A4R4XEL7_9ACTN</name>
<dbReference type="InterPro" id="IPR025979">
    <property type="entry name" value="ChrR-like_cupin_dom"/>
</dbReference>
<dbReference type="InterPro" id="IPR011051">
    <property type="entry name" value="RmlC_Cupin_sf"/>
</dbReference>
<evidence type="ECO:0000259" key="1">
    <source>
        <dbReference type="Pfam" id="PF12973"/>
    </source>
</evidence>
<dbReference type="InterPro" id="IPR014710">
    <property type="entry name" value="RmlC-like_jellyroll"/>
</dbReference>
<dbReference type="SUPFAM" id="SSF51182">
    <property type="entry name" value="RmlC-like cupins"/>
    <property type="match status" value="1"/>
</dbReference>
<dbReference type="AlphaFoldDB" id="A0A4R4XEL7"/>
<comment type="caution">
    <text evidence="2">The sequence shown here is derived from an EMBL/GenBank/DDBJ whole genome shotgun (WGS) entry which is preliminary data.</text>
</comment>
<gene>
    <name evidence="2" type="ORF">E1218_05880</name>
</gene>
<dbReference type="EMBL" id="SMKR01000016">
    <property type="protein sequence ID" value="TDD28939.1"/>
    <property type="molecule type" value="Genomic_DNA"/>
</dbReference>
<accession>A0A4R4XEL7</accession>
<dbReference type="Proteomes" id="UP000295172">
    <property type="component" value="Unassembled WGS sequence"/>
</dbReference>
<protein>
    <submittedName>
        <fullName evidence="2">Anti-sigma factor</fullName>
    </submittedName>
</protein>
<feature type="domain" description="ChrR-like cupin" evidence="1">
    <location>
        <begin position="33"/>
        <end position="124"/>
    </location>
</feature>
<evidence type="ECO:0000313" key="3">
    <source>
        <dbReference type="Proteomes" id="UP000295172"/>
    </source>
</evidence>
<organism evidence="2 3">
    <name type="scientific">Kribbella turkmenica</name>
    <dbReference type="NCBI Taxonomy" id="2530375"/>
    <lineage>
        <taxon>Bacteria</taxon>
        <taxon>Bacillati</taxon>
        <taxon>Actinomycetota</taxon>
        <taxon>Actinomycetes</taxon>
        <taxon>Propionibacteriales</taxon>
        <taxon>Kribbellaceae</taxon>
        <taxon>Kribbella</taxon>
    </lineage>
</organism>
<dbReference type="Gene3D" id="2.60.120.10">
    <property type="entry name" value="Jelly Rolls"/>
    <property type="match status" value="1"/>
</dbReference>
<reference evidence="2 3" key="1">
    <citation type="submission" date="2019-02" db="EMBL/GenBank/DDBJ databases">
        <title>Draft genome sequences of novel Actinobacteria.</title>
        <authorList>
            <person name="Sahin N."/>
            <person name="Ay H."/>
            <person name="Saygin H."/>
        </authorList>
    </citation>
    <scope>NUCLEOTIDE SEQUENCE [LARGE SCALE GENOMIC DNA]</scope>
    <source>
        <strain evidence="2 3">16K104</strain>
    </source>
</reference>
<sequence>MAQKYLTTTIQTLWESLWTTQDGAVETFDSTSVADVSVRELFPGIRLRSLWRGAHGASAHVLEIDPGSTWQGIDVHEPGPEEVYVVDGVFNDGTRDYPAGSFIHCPAGSSHVPQSTQGCTLFLFYPEG</sequence>
<dbReference type="Pfam" id="PF12973">
    <property type="entry name" value="Cupin_7"/>
    <property type="match status" value="1"/>
</dbReference>
<evidence type="ECO:0000313" key="2">
    <source>
        <dbReference type="EMBL" id="TDD28939.1"/>
    </source>
</evidence>
<keyword evidence="3" id="KW-1185">Reference proteome</keyword>